<feature type="region of interest" description="Disordered" evidence="1">
    <location>
        <begin position="1"/>
        <end position="32"/>
    </location>
</feature>
<dbReference type="OrthoDB" id="1752268at2759"/>
<dbReference type="EMBL" id="QJKJ01007251">
    <property type="protein sequence ID" value="RDX83772.1"/>
    <property type="molecule type" value="Genomic_DNA"/>
</dbReference>
<dbReference type="AlphaFoldDB" id="A0A371FZS1"/>
<organism evidence="2 3">
    <name type="scientific">Mucuna pruriens</name>
    <name type="common">Velvet bean</name>
    <name type="synonym">Dolichos pruriens</name>
    <dbReference type="NCBI Taxonomy" id="157652"/>
    <lineage>
        <taxon>Eukaryota</taxon>
        <taxon>Viridiplantae</taxon>
        <taxon>Streptophyta</taxon>
        <taxon>Embryophyta</taxon>
        <taxon>Tracheophyta</taxon>
        <taxon>Spermatophyta</taxon>
        <taxon>Magnoliopsida</taxon>
        <taxon>eudicotyledons</taxon>
        <taxon>Gunneridae</taxon>
        <taxon>Pentapetalae</taxon>
        <taxon>rosids</taxon>
        <taxon>fabids</taxon>
        <taxon>Fabales</taxon>
        <taxon>Fabaceae</taxon>
        <taxon>Papilionoideae</taxon>
        <taxon>50 kb inversion clade</taxon>
        <taxon>NPAAA clade</taxon>
        <taxon>indigoferoid/millettioid clade</taxon>
        <taxon>Phaseoleae</taxon>
        <taxon>Mucuna</taxon>
    </lineage>
</organism>
<name>A0A371FZS1_MUCPR</name>
<accession>A0A371FZS1</accession>
<feature type="non-terminal residue" evidence="2">
    <location>
        <position position="1"/>
    </location>
</feature>
<evidence type="ECO:0000313" key="2">
    <source>
        <dbReference type="EMBL" id="RDX83772.1"/>
    </source>
</evidence>
<feature type="compositionally biased region" description="Polar residues" evidence="1">
    <location>
        <begin position="1"/>
        <end position="10"/>
    </location>
</feature>
<comment type="caution">
    <text evidence="2">The sequence shown here is derived from an EMBL/GenBank/DDBJ whole genome shotgun (WGS) entry which is preliminary data.</text>
</comment>
<dbReference type="Proteomes" id="UP000257109">
    <property type="component" value="Unassembled WGS sequence"/>
</dbReference>
<proteinExistence type="predicted"/>
<gene>
    <name evidence="2" type="ORF">CR513_35274</name>
</gene>
<protein>
    <submittedName>
        <fullName evidence="2">Uncharacterized protein</fullName>
    </submittedName>
</protein>
<evidence type="ECO:0000313" key="3">
    <source>
        <dbReference type="Proteomes" id="UP000257109"/>
    </source>
</evidence>
<evidence type="ECO:0000256" key="1">
    <source>
        <dbReference type="SAM" id="MobiDB-lite"/>
    </source>
</evidence>
<sequence>MAEMSSVTQKRYTRSVLAIQERPTQKQDPQIKFSDKDCEGTILQLDNPMVISVVIADYKMERLDQRPVLAGFPKDGFFESIFGGMSRNANQIRKGTS</sequence>
<keyword evidence="3" id="KW-1185">Reference proteome</keyword>
<reference evidence="2" key="1">
    <citation type="submission" date="2018-05" db="EMBL/GenBank/DDBJ databases">
        <title>Draft genome of Mucuna pruriens seed.</title>
        <authorList>
            <person name="Nnadi N.E."/>
            <person name="Vos R."/>
            <person name="Hasami M.H."/>
            <person name="Devisetty U.K."/>
            <person name="Aguiy J.C."/>
        </authorList>
    </citation>
    <scope>NUCLEOTIDE SEQUENCE [LARGE SCALE GENOMIC DNA]</scope>
    <source>
        <strain evidence="2">JCA_2017</strain>
    </source>
</reference>